<keyword evidence="1" id="KW-0064">Aspartyl protease</keyword>
<feature type="domain" description="Retrovirus-related Pol polyprotein from transposon TNT 1-94-like beta-barrel" evidence="4">
    <location>
        <begin position="265"/>
        <end position="344"/>
    </location>
</feature>
<protein>
    <submittedName>
        <fullName evidence="5">Uncharacterized protein</fullName>
    </submittedName>
</protein>
<dbReference type="Proteomes" id="UP000242715">
    <property type="component" value="Unassembled WGS sequence"/>
</dbReference>
<feature type="domain" description="Reverse transcriptase Ty1/copia-type" evidence="3">
    <location>
        <begin position="418"/>
        <end position="475"/>
    </location>
</feature>
<keyword evidence="6" id="KW-1185">Reference proteome</keyword>
<dbReference type="Pfam" id="PF14223">
    <property type="entry name" value="Retrotran_gag_2"/>
    <property type="match status" value="1"/>
</dbReference>
<evidence type="ECO:0000256" key="1">
    <source>
        <dbReference type="ARBA" id="ARBA00022750"/>
    </source>
</evidence>
<name>A0A2Z6NI59_TRISU</name>
<feature type="compositionally biased region" description="Basic residues" evidence="2">
    <location>
        <begin position="201"/>
        <end position="220"/>
    </location>
</feature>
<keyword evidence="1" id="KW-0645">Protease</keyword>
<dbReference type="Pfam" id="PF07727">
    <property type="entry name" value="RVT_2"/>
    <property type="match status" value="1"/>
</dbReference>
<proteinExistence type="predicted"/>
<dbReference type="InterPro" id="IPR013103">
    <property type="entry name" value="RVT_2"/>
</dbReference>
<dbReference type="GO" id="GO:0004190">
    <property type="term" value="F:aspartic-type endopeptidase activity"/>
    <property type="evidence" value="ECO:0007669"/>
    <property type="project" value="UniProtKB-KW"/>
</dbReference>
<reference evidence="6" key="1">
    <citation type="journal article" date="2017" name="Front. Plant Sci.">
        <title>Climate Clever Clovers: New Paradigm to Reduce the Environmental Footprint of Ruminants by Breeding Low Methanogenic Forages Utilizing Haplotype Variation.</title>
        <authorList>
            <person name="Kaur P."/>
            <person name="Appels R."/>
            <person name="Bayer P.E."/>
            <person name="Keeble-Gagnere G."/>
            <person name="Wang J."/>
            <person name="Hirakawa H."/>
            <person name="Shirasawa K."/>
            <person name="Vercoe P."/>
            <person name="Stefanova K."/>
            <person name="Durmic Z."/>
            <person name="Nichols P."/>
            <person name="Revell C."/>
            <person name="Isobe S.N."/>
            <person name="Edwards D."/>
            <person name="Erskine W."/>
        </authorList>
    </citation>
    <scope>NUCLEOTIDE SEQUENCE [LARGE SCALE GENOMIC DNA]</scope>
    <source>
        <strain evidence="6">cv. Daliak</strain>
    </source>
</reference>
<dbReference type="InterPro" id="IPR043502">
    <property type="entry name" value="DNA/RNA_pol_sf"/>
</dbReference>
<dbReference type="PANTHER" id="PTHR47481">
    <property type="match status" value="1"/>
</dbReference>
<evidence type="ECO:0000259" key="4">
    <source>
        <dbReference type="Pfam" id="PF22936"/>
    </source>
</evidence>
<dbReference type="SUPFAM" id="SSF56672">
    <property type="entry name" value="DNA/RNA polymerases"/>
    <property type="match status" value="1"/>
</dbReference>
<evidence type="ECO:0000313" key="6">
    <source>
        <dbReference type="Proteomes" id="UP000242715"/>
    </source>
</evidence>
<evidence type="ECO:0000259" key="3">
    <source>
        <dbReference type="Pfam" id="PF07727"/>
    </source>
</evidence>
<accession>A0A2Z6NI59</accession>
<dbReference type="AlphaFoldDB" id="A0A2Z6NI59"/>
<sequence length="732" mass="82125">MAPSSSQPPCGSNLDGYINGNTPCPSPIIKNSTDGTETNNPAFNIWIRQDKYLYIALLGACDEEARAVMSTAPTARDAWLILERAFATRSRSRVMSLKERLNSIRKEGSTDVAAYMQNIRAVSDELSLIGHPVDDIDLVIHALNGLDPSFREFTASIRTRDNPISFDDLYVKLMDYEIYLKRDELMNPHTPITANYANRGRSNHHNRGRQQPRHNQHGRRPNVTCQLCSIKEHTAQNCRKFTCTKRHSSQPAAYAAQNTIPPPEWLFDSGASHHITNDLNNLSLYGDYNGNDHLHVANGMTLPITHVGSTKFNTSKPNHNFALNNVLYAPGVTQNLVSVSQLCNTNNVSIKFFPSFFKAMTGEFMALMRNGTWTLVPPSPHYNVIGNKWIFRLKRNPDGSISRYKARLVAKGFHQRPGWSLTQMDVNNAFLHGTISEDVYMTQPAGFIHSSFPNYVCKLKKTLYGLKQAPHQFKQALAEQFSLKDLGQPSHFLGVEIIPTKTGLFLTQHHYIRDILFRANMSDCKPVSTPMATSFCSQPKPDSTSCDSKEFRSILGALHYLSITHPNIAFPVNKLAQRMQAPTVTDMQALKRVLRYLKSTISNGLHLTKSSNTSLTSFCDADWAGDISDRKSTELHIPLTAPTIFSDNIGATYLCANPFFHSRMKHVAIDYHFVRDLVAAKKLHVSHVPTSHQLAYLLTKPLSSTRHHFLKDKIEVIEDTSILRGHVGVLTS</sequence>
<dbReference type="PANTHER" id="PTHR47481:SF9">
    <property type="entry name" value="RETROTRANSPOSON GAG DOMAIN-CONTAINING PROTEIN"/>
    <property type="match status" value="1"/>
</dbReference>
<dbReference type="EMBL" id="DF973394">
    <property type="protein sequence ID" value="GAU29387.1"/>
    <property type="molecule type" value="Genomic_DNA"/>
</dbReference>
<dbReference type="Pfam" id="PF22936">
    <property type="entry name" value="Pol_BBD"/>
    <property type="match status" value="1"/>
</dbReference>
<keyword evidence="1" id="KW-0378">Hydrolase</keyword>
<evidence type="ECO:0000313" key="5">
    <source>
        <dbReference type="EMBL" id="GAU29387.1"/>
    </source>
</evidence>
<gene>
    <name evidence="5" type="ORF">TSUD_31940</name>
</gene>
<dbReference type="InterPro" id="IPR054722">
    <property type="entry name" value="PolX-like_BBD"/>
</dbReference>
<evidence type="ECO:0000256" key="2">
    <source>
        <dbReference type="SAM" id="MobiDB-lite"/>
    </source>
</evidence>
<dbReference type="OrthoDB" id="1938465at2759"/>
<dbReference type="CDD" id="cd09272">
    <property type="entry name" value="RNase_HI_RT_Ty1"/>
    <property type="match status" value="1"/>
</dbReference>
<organism evidence="5 6">
    <name type="scientific">Trifolium subterraneum</name>
    <name type="common">Subterranean clover</name>
    <dbReference type="NCBI Taxonomy" id="3900"/>
    <lineage>
        <taxon>Eukaryota</taxon>
        <taxon>Viridiplantae</taxon>
        <taxon>Streptophyta</taxon>
        <taxon>Embryophyta</taxon>
        <taxon>Tracheophyta</taxon>
        <taxon>Spermatophyta</taxon>
        <taxon>Magnoliopsida</taxon>
        <taxon>eudicotyledons</taxon>
        <taxon>Gunneridae</taxon>
        <taxon>Pentapetalae</taxon>
        <taxon>rosids</taxon>
        <taxon>fabids</taxon>
        <taxon>Fabales</taxon>
        <taxon>Fabaceae</taxon>
        <taxon>Papilionoideae</taxon>
        <taxon>50 kb inversion clade</taxon>
        <taxon>NPAAA clade</taxon>
        <taxon>Hologalegina</taxon>
        <taxon>IRL clade</taxon>
        <taxon>Trifolieae</taxon>
        <taxon>Trifolium</taxon>
    </lineage>
</organism>
<feature type="region of interest" description="Disordered" evidence="2">
    <location>
        <begin position="193"/>
        <end position="220"/>
    </location>
</feature>